<dbReference type="RefSeq" id="WP_200759248.1">
    <property type="nucleotide sequence ID" value="NZ_AP023366.1"/>
</dbReference>
<feature type="transmembrane region" description="Helical" evidence="2">
    <location>
        <begin position="84"/>
        <end position="102"/>
    </location>
</feature>
<dbReference type="InterPro" id="IPR011055">
    <property type="entry name" value="Dup_hybrid_motif"/>
</dbReference>
<protein>
    <recommendedName>
        <fullName evidence="3">M23ase beta-sheet core domain-containing protein</fullName>
    </recommendedName>
</protein>
<gene>
    <name evidence="4" type="ORF">skT53_00650</name>
</gene>
<sequence length="278" mass="31229">MKKSQSWDEEEEANFPPPSHPIYQGLRDQEGRELQRPFRFDKGIGSYGRTAPSRWEGPWYDARGQRDRDRYDRDETDERESGRIMIQVILAAVLVLVVFVVFQSNHPMALRAQQIVRTVMTNQTNYTALTDWISSHLDSRLAVPATSGSATSIEAVSYVTPLNEFKELKSFDAVNYPAILLQSGPAAEVRAVTKGQVKTFDKNDKYGIYVVIDHGGSIGQTLYGNLESVAVKPGDWVYTGQTIGKTAKTASSNLYFAYFVKDKPIDPQEILLRAGQKQ</sequence>
<feature type="region of interest" description="Disordered" evidence="1">
    <location>
        <begin position="56"/>
        <end position="77"/>
    </location>
</feature>
<evidence type="ECO:0000313" key="4">
    <source>
        <dbReference type="EMBL" id="BCJ85080.1"/>
    </source>
</evidence>
<keyword evidence="2" id="KW-1133">Transmembrane helix</keyword>
<feature type="region of interest" description="Disordered" evidence="1">
    <location>
        <begin position="1"/>
        <end position="25"/>
    </location>
</feature>
<evidence type="ECO:0000259" key="3">
    <source>
        <dbReference type="Pfam" id="PF01551"/>
    </source>
</evidence>
<dbReference type="Gene3D" id="2.70.70.10">
    <property type="entry name" value="Glucose Permease (Domain IIA)"/>
    <property type="match status" value="1"/>
</dbReference>
<keyword evidence="2" id="KW-0812">Transmembrane</keyword>
<reference evidence="4 5" key="1">
    <citation type="submission" date="2020-08" db="EMBL/GenBank/DDBJ databases">
        <title>Complete Genome Sequence of Effusibacillus dendaii Strain skT53, Isolated from Farmland soil.</title>
        <authorList>
            <person name="Konishi T."/>
            <person name="Kawasaki H."/>
        </authorList>
    </citation>
    <scope>NUCLEOTIDE SEQUENCE [LARGE SCALE GENOMIC DNA]</scope>
    <source>
        <strain evidence="5">skT53</strain>
    </source>
</reference>
<keyword evidence="2" id="KW-0472">Membrane</keyword>
<feature type="compositionally biased region" description="Basic and acidic residues" evidence="1">
    <location>
        <begin position="63"/>
        <end position="73"/>
    </location>
</feature>
<dbReference type="KEGG" id="eff:skT53_00650"/>
<organism evidence="4 5">
    <name type="scientific">Effusibacillus dendaii</name>
    <dbReference type="NCBI Taxonomy" id="2743772"/>
    <lineage>
        <taxon>Bacteria</taxon>
        <taxon>Bacillati</taxon>
        <taxon>Bacillota</taxon>
        <taxon>Bacilli</taxon>
        <taxon>Bacillales</taxon>
        <taxon>Alicyclobacillaceae</taxon>
        <taxon>Effusibacillus</taxon>
    </lineage>
</organism>
<name>A0A7I8D984_9BACL</name>
<dbReference type="CDD" id="cd12797">
    <property type="entry name" value="M23_peptidase"/>
    <property type="match status" value="1"/>
</dbReference>
<proteinExistence type="predicted"/>
<dbReference type="PANTHER" id="PTHR21666">
    <property type="entry name" value="PEPTIDASE-RELATED"/>
    <property type="match status" value="1"/>
</dbReference>
<dbReference type="GO" id="GO:0004222">
    <property type="term" value="F:metalloendopeptidase activity"/>
    <property type="evidence" value="ECO:0007669"/>
    <property type="project" value="TreeGrafter"/>
</dbReference>
<dbReference type="EMBL" id="AP023366">
    <property type="protein sequence ID" value="BCJ85080.1"/>
    <property type="molecule type" value="Genomic_DNA"/>
</dbReference>
<dbReference type="Proteomes" id="UP000593802">
    <property type="component" value="Chromosome"/>
</dbReference>
<dbReference type="InterPro" id="IPR050570">
    <property type="entry name" value="Cell_wall_metabolism_enzyme"/>
</dbReference>
<evidence type="ECO:0000313" key="5">
    <source>
        <dbReference type="Proteomes" id="UP000593802"/>
    </source>
</evidence>
<dbReference type="AlphaFoldDB" id="A0A7I8D984"/>
<feature type="domain" description="M23ase beta-sheet core" evidence="3">
    <location>
        <begin position="182"/>
        <end position="267"/>
    </location>
</feature>
<evidence type="ECO:0000256" key="2">
    <source>
        <dbReference type="SAM" id="Phobius"/>
    </source>
</evidence>
<dbReference type="Pfam" id="PF01551">
    <property type="entry name" value="Peptidase_M23"/>
    <property type="match status" value="1"/>
</dbReference>
<dbReference type="PANTHER" id="PTHR21666:SF270">
    <property type="entry name" value="MUREIN HYDROLASE ACTIVATOR ENVC"/>
    <property type="match status" value="1"/>
</dbReference>
<dbReference type="InterPro" id="IPR016047">
    <property type="entry name" value="M23ase_b-sheet_dom"/>
</dbReference>
<keyword evidence="5" id="KW-1185">Reference proteome</keyword>
<evidence type="ECO:0000256" key="1">
    <source>
        <dbReference type="SAM" id="MobiDB-lite"/>
    </source>
</evidence>
<accession>A0A7I8D984</accession>
<dbReference type="SUPFAM" id="SSF51261">
    <property type="entry name" value="Duplicated hybrid motif"/>
    <property type="match status" value="1"/>
</dbReference>